<comment type="subcellular location">
    <subcellularLocation>
        <location evidence="1 13">Cytoplasm</location>
    </subcellularLocation>
</comment>
<dbReference type="InterPro" id="IPR004188">
    <property type="entry name" value="Phe-tRNA_ligase_II_N"/>
</dbReference>
<comment type="cofactor">
    <cofactor evidence="13">
        <name>Mg(2+)</name>
        <dbReference type="ChEBI" id="CHEBI:18420"/>
    </cofactor>
    <text evidence="13">Binds 2 magnesium ions per tetramer.</text>
</comment>
<dbReference type="InterPro" id="IPR022911">
    <property type="entry name" value="Phe_tRNA_ligase_alpha1_bac"/>
</dbReference>
<evidence type="ECO:0000256" key="11">
    <source>
        <dbReference type="ARBA" id="ARBA00023146"/>
    </source>
</evidence>
<keyword evidence="8 13" id="KW-0067">ATP-binding</keyword>
<keyword evidence="9 13" id="KW-0460">Magnesium</keyword>
<gene>
    <name evidence="13 16" type="primary">pheS</name>
    <name evidence="16" type="ORF">GCM10011509_06660</name>
</gene>
<evidence type="ECO:0000256" key="5">
    <source>
        <dbReference type="ARBA" id="ARBA00022598"/>
    </source>
</evidence>
<dbReference type="InterPro" id="IPR002319">
    <property type="entry name" value="Phenylalanyl-tRNA_Synthase"/>
</dbReference>
<keyword evidence="5 13" id="KW-0436">Ligase</keyword>
<dbReference type="InterPro" id="IPR004529">
    <property type="entry name" value="Phe-tRNA-synth_IIc_asu"/>
</dbReference>
<dbReference type="PANTHER" id="PTHR11538">
    <property type="entry name" value="PHENYLALANYL-TRNA SYNTHETASE"/>
    <property type="match status" value="1"/>
</dbReference>
<evidence type="ECO:0000256" key="14">
    <source>
        <dbReference type="SAM" id="MobiDB-lite"/>
    </source>
</evidence>
<reference evidence="17" key="1">
    <citation type="journal article" date="2019" name="Int. J. Syst. Evol. Microbiol.">
        <title>The Global Catalogue of Microorganisms (GCM) 10K type strain sequencing project: providing services to taxonomists for standard genome sequencing and annotation.</title>
        <authorList>
            <consortium name="The Broad Institute Genomics Platform"/>
            <consortium name="The Broad Institute Genome Sequencing Center for Infectious Disease"/>
            <person name="Wu L."/>
            <person name="Ma J."/>
        </authorList>
    </citation>
    <scope>NUCLEOTIDE SEQUENCE [LARGE SCALE GENOMIC DNA]</scope>
    <source>
        <strain evidence="17">CGMCC 1.5362</strain>
    </source>
</reference>
<dbReference type="GO" id="GO:0016874">
    <property type="term" value="F:ligase activity"/>
    <property type="evidence" value="ECO:0007669"/>
    <property type="project" value="UniProtKB-KW"/>
</dbReference>
<evidence type="ECO:0000256" key="13">
    <source>
        <dbReference type="HAMAP-Rule" id="MF_00281"/>
    </source>
</evidence>
<feature type="binding site" evidence="13">
    <location>
        <position position="297"/>
    </location>
    <ligand>
        <name>Mg(2+)</name>
        <dbReference type="ChEBI" id="CHEBI:18420"/>
        <note>shared with beta subunit</note>
    </ligand>
</feature>
<keyword evidence="11 13" id="KW-0030">Aminoacyl-tRNA synthetase</keyword>
<evidence type="ECO:0000256" key="1">
    <source>
        <dbReference type="ARBA" id="ARBA00004496"/>
    </source>
</evidence>
<evidence type="ECO:0000256" key="4">
    <source>
        <dbReference type="ARBA" id="ARBA00022490"/>
    </source>
</evidence>
<accession>A0ABQ2F4F3</accession>
<feature type="domain" description="Aminoacyl-transfer RNA synthetases class-II family profile" evidence="15">
    <location>
        <begin position="150"/>
        <end position="362"/>
    </location>
</feature>
<comment type="subunit">
    <text evidence="3 13">Tetramer of two alpha and two beta subunits.</text>
</comment>
<dbReference type="Proteomes" id="UP000662111">
    <property type="component" value="Unassembled WGS sequence"/>
</dbReference>
<dbReference type="InterPro" id="IPR006195">
    <property type="entry name" value="aa-tRNA-synth_II"/>
</dbReference>
<dbReference type="NCBIfam" id="TIGR00468">
    <property type="entry name" value="pheS"/>
    <property type="match status" value="1"/>
</dbReference>
<dbReference type="Gene3D" id="3.30.930.10">
    <property type="entry name" value="Bira Bifunctional Protein, Domain 2"/>
    <property type="match status" value="1"/>
</dbReference>
<dbReference type="Pfam" id="PF01409">
    <property type="entry name" value="tRNA-synt_2d"/>
    <property type="match status" value="1"/>
</dbReference>
<evidence type="ECO:0000256" key="9">
    <source>
        <dbReference type="ARBA" id="ARBA00022842"/>
    </source>
</evidence>
<keyword evidence="4 13" id="KW-0963">Cytoplasm</keyword>
<dbReference type="SUPFAM" id="SSF46589">
    <property type="entry name" value="tRNA-binding arm"/>
    <property type="match status" value="1"/>
</dbReference>
<keyword evidence="7 13" id="KW-0547">Nucleotide-binding</keyword>
<keyword evidence="17" id="KW-1185">Reference proteome</keyword>
<evidence type="ECO:0000313" key="16">
    <source>
        <dbReference type="EMBL" id="GGK61041.1"/>
    </source>
</evidence>
<sequence>MTAKVRGQDKPGRDRCGGVPRLAQVSGPNTNYDPVEVAALAPEAVEADVAAALSAVAAASDLEQLKAARLAHAGERSPLALANREIGALPPSAKAEAGKRVGQARGRVSQALAARQAELEAERDERILVEEAMDLTAVPARRPLGRRHVLTVTAERMADAMVGMGWEIAEGPGVEAEWFNFDALNFDKDHPARQMQDTFFVDPADAGLVLRTHTSPVQARSLLERGVPLYVAVPGKTFRTDELDATHTPVFHQLEGLAVDEGLTMAHLKGTLDRLAEAMFGEGIVSRLRPAYFPFTEPSAEMDFQCFVCRGEDAGCRTCGGTGWIEWGGCGMVNHNVLIACGVDPDRYQGFAFGMGVERTAMFRHGITDMREMIEGDVRFNAQFGMEI</sequence>
<protein>
    <recommendedName>
        <fullName evidence="13">Phenylalanine--tRNA ligase alpha subunit</fullName>
        <ecNumber evidence="13">6.1.1.20</ecNumber>
    </recommendedName>
    <alternativeName>
        <fullName evidence="13">Phenylalanyl-tRNA synthetase alpha subunit</fullName>
        <shortName evidence="13">PheRS</shortName>
    </alternativeName>
</protein>
<evidence type="ECO:0000256" key="12">
    <source>
        <dbReference type="ARBA" id="ARBA00049255"/>
    </source>
</evidence>
<dbReference type="EC" id="6.1.1.20" evidence="13"/>
<dbReference type="EMBL" id="BMLB01000002">
    <property type="protein sequence ID" value="GGK61041.1"/>
    <property type="molecule type" value="Genomic_DNA"/>
</dbReference>
<organism evidence="16 17">
    <name type="scientific">Ornithinimicrobium pekingense</name>
    <dbReference type="NCBI Taxonomy" id="384677"/>
    <lineage>
        <taxon>Bacteria</taxon>
        <taxon>Bacillati</taxon>
        <taxon>Actinomycetota</taxon>
        <taxon>Actinomycetes</taxon>
        <taxon>Micrococcales</taxon>
        <taxon>Ornithinimicrobiaceae</taxon>
        <taxon>Ornithinimicrobium</taxon>
    </lineage>
</organism>
<comment type="caution">
    <text evidence="16">The sequence shown here is derived from an EMBL/GenBank/DDBJ whole genome shotgun (WGS) entry which is preliminary data.</text>
</comment>
<keyword evidence="6 13" id="KW-0479">Metal-binding</keyword>
<comment type="catalytic activity">
    <reaction evidence="12 13">
        <text>tRNA(Phe) + L-phenylalanine + ATP = L-phenylalanyl-tRNA(Phe) + AMP + diphosphate + H(+)</text>
        <dbReference type="Rhea" id="RHEA:19413"/>
        <dbReference type="Rhea" id="RHEA-COMP:9668"/>
        <dbReference type="Rhea" id="RHEA-COMP:9699"/>
        <dbReference type="ChEBI" id="CHEBI:15378"/>
        <dbReference type="ChEBI" id="CHEBI:30616"/>
        <dbReference type="ChEBI" id="CHEBI:33019"/>
        <dbReference type="ChEBI" id="CHEBI:58095"/>
        <dbReference type="ChEBI" id="CHEBI:78442"/>
        <dbReference type="ChEBI" id="CHEBI:78531"/>
        <dbReference type="ChEBI" id="CHEBI:456215"/>
        <dbReference type="EC" id="6.1.1.20"/>
    </reaction>
</comment>
<feature type="compositionally biased region" description="Basic and acidic residues" evidence="14">
    <location>
        <begin position="1"/>
        <end position="16"/>
    </location>
</feature>
<evidence type="ECO:0000256" key="3">
    <source>
        <dbReference type="ARBA" id="ARBA00011209"/>
    </source>
</evidence>
<evidence type="ECO:0000259" key="15">
    <source>
        <dbReference type="PROSITE" id="PS50862"/>
    </source>
</evidence>
<dbReference type="CDD" id="cd00496">
    <property type="entry name" value="PheRS_alpha_core"/>
    <property type="match status" value="1"/>
</dbReference>
<dbReference type="PANTHER" id="PTHR11538:SF41">
    <property type="entry name" value="PHENYLALANINE--TRNA LIGASE, MITOCHONDRIAL"/>
    <property type="match status" value="1"/>
</dbReference>
<feature type="region of interest" description="Disordered" evidence="14">
    <location>
        <begin position="1"/>
        <end position="30"/>
    </location>
</feature>
<evidence type="ECO:0000256" key="8">
    <source>
        <dbReference type="ARBA" id="ARBA00022840"/>
    </source>
</evidence>
<keyword evidence="10 13" id="KW-0648">Protein biosynthesis</keyword>
<dbReference type="InterPro" id="IPR010978">
    <property type="entry name" value="tRNA-bd_arm"/>
</dbReference>
<name>A0ABQ2F4F3_9MICO</name>
<dbReference type="Pfam" id="PF02912">
    <property type="entry name" value="Phe_tRNA-synt_N"/>
    <property type="match status" value="1"/>
</dbReference>
<evidence type="ECO:0000256" key="6">
    <source>
        <dbReference type="ARBA" id="ARBA00022723"/>
    </source>
</evidence>
<dbReference type="SUPFAM" id="SSF55681">
    <property type="entry name" value="Class II aaRS and biotin synthetases"/>
    <property type="match status" value="1"/>
</dbReference>
<evidence type="ECO:0000256" key="10">
    <source>
        <dbReference type="ARBA" id="ARBA00022917"/>
    </source>
</evidence>
<proteinExistence type="inferred from homology"/>
<dbReference type="PROSITE" id="PS50862">
    <property type="entry name" value="AA_TRNA_LIGASE_II"/>
    <property type="match status" value="1"/>
</dbReference>
<evidence type="ECO:0000256" key="2">
    <source>
        <dbReference type="ARBA" id="ARBA00010207"/>
    </source>
</evidence>
<dbReference type="InterPro" id="IPR045864">
    <property type="entry name" value="aa-tRNA-synth_II/BPL/LPL"/>
</dbReference>
<evidence type="ECO:0000313" key="17">
    <source>
        <dbReference type="Proteomes" id="UP000662111"/>
    </source>
</evidence>
<comment type="similarity">
    <text evidence="2 13">Belongs to the class-II aminoacyl-tRNA synthetase family. Phe-tRNA synthetase alpha subunit type 1 subfamily.</text>
</comment>
<dbReference type="HAMAP" id="MF_00281">
    <property type="entry name" value="Phe_tRNA_synth_alpha1"/>
    <property type="match status" value="1"/>
</dbReference>
<evidence type="ECO:0000256" key="7">
    <source>
        <dbReference type="ARBA" id="ARBA00022741"/>
    </source>
</evidence>